<sequence>MDMQGFASVISAVASYKTCNTFPEFPTEFDVRELFELTASEVIGTFTSTQSSSLVVSLHPLCCFPSDGSSVNPLKCVKIVSSVSGAHNTSSPLAAMPQRTVHRYSLPLCISGA</sequence>
<evidence type="ECO:0000313" key="1">
    <source>
        <dbReference type="EMBL" id="MBW94221.1"/>
    </source>
</evidence>
<organism evidence="1">
    <name type="scientific">Rhizophora mucronata</name>
    <name type="common">Asiatic mangrove</name>
    <dbReference type="NCBI Taxonomy" id="61149"/>
    <lineage>
        <taxon>Eukaryota</taxon>
        <taxon>Viridiplantae</taxon>
        <taxon>Streptophyta</taxon>
        <taxon>Embryophyta</taxon>
        <taxon>Tracheophyta</taxon>
        <taxon>Spermatophyta</taxon>
        <taxon>Magnoliopsida</taxon>
        <taxon>eudicotyledons</taxon>
        <taxon>Gunneridae</taxon>
        <taxon>Pentapetalae</taxon>
        <taxon>rosids</taxon>
        <taxon>fabids</taxon>
        <taxon>Malpighiales</taxon>
        <taxon>Rhizophoraceae</taxon>
        <taxon>Rhizophora</taxon>
    </lineage>
</organism>
<accession>A0A2P2JL89</accession>
<reference evidence="1" key="1">
    <citation type="submission" date="2018-02" db="EMBL/GenBank/DDBJ databases">
        <title>Rhizophora mucronata_Transcriptome.</title>
        <authorList>
            <person name="Meera S.P."/>
            <person name="Sreeshan A."/>
            <person name="Augustine A."/>
        </authorList>
    </citation>
    <scope>NUCLEOTIDE SEQUENCE</scope>
    <source>
        <tissue evidence="1">Leaf</tissue>
    </source>
</reference>
<name>A0A2P2JL89_RHIMU</name>
<protein>
    <submittedName>
        <fullName evidence="1">Uncharacterized protein MANES_10G141000</fullName>
    </submittedName>
</protein>
<proteinExistence type="predicted"/>
<dbReference type="AlphaFoldDB" id="A0A2P2JL89"/>
<dbReference type="EMBL" id="GGEC01013738">
    <property type="protein sequence ID" value="MBW94221.1"/>
    <property type="molecule type" value="Transcribed_RNA"/>
</dbReference>